<feature type="compositionally biased region" description="Low complexity" evidence="1">
    <location>
        <begin position="503"/>
        <end position="519"/>
    </location>
</feature>
<dbReference type="AlphaFoldDB" id="A0A6H5GRL0"/>
<reference evidence="2 3" key="1">
    <citation type="submission" date="2020-02" db="EMBL/GenBank/DDBJ databases">
        <authorList>
            <person name="Ferguson B K."/>
        </authorList>
    </citation>
    <scope>NUCLEOTIDE SEQUENCE [LARGE SCALE GENOMIC DNA]</scope>
</reference>
<accession>A0A6H5GRL0</accession>
<evidence type="ECO:0000313" key="3">
    <source>
        <dbReference type="Proteomes" id="UP000479000"/>
    </source>
</evidence>
<organism evidence="2 3">
    <name type="scientific">Nesidiocoris tenuis</name>
    <dbReference type="NCBI Taxonomy" id="355587"/>
    <lineage>
        <taxon>Eukaryota</taxon>
        <taxon>Metazoa</taxon>
        <taxon>Ecdysozoa</taxon>
        <taxon>Arthropoda</taxon>
        <taxon>Hexapoda</taxon>
        <taxon>Insecta</taxon>
        <taxon>Pterygota</taxon>
        <taxon>Neoptera</taxon>
        <taxon>Paraneoptera</taxon>
        <taxon>Hemiptera</taxon>
        <taxon>Heteroptera</taxon>
        <taxon>Panheteroptera</taxon>
        <taxon>Cimicomorpha</taxon>
        <taxon>Miridae</taxon>
        <taxon>Dicyphina</taxon>
        <taxon>Nesidiocoris</taxon>
    </lineage>
</organism>
<gene>
    <name evidence="2" type="ORF">NTEN_LOCUS11943</name>
</gene>
<evidence type="ECO:0000256" key="1">
    <source>
        <dbReference type="SAM" id="MobiDB-lite"/>
    </source>
</evidence>
<feature type="compositionally biased region" description="Basic residues" evidence="1">
    <location>
        <begin position="202"/>
        <end position="220"/>
    </location>
</feature>
<feature type="compositionally biased region" description="Polar residues" evidence="1">
    <location>
        <begin position="520"/>
        <end position="535"/>
    </location>
</feature>
<sequence length="551" mass="62320">MYTAWQNIKKEETSQNVFRTTSLWSPSRLAMYSSILNIGSGYCCEKNTNEYKKKLHVKKSYLREKLSSQGFRPIKDCRPSDRFQCSPRSTDPSAICPTFTSDLHLRSGAPLMTEAIRRTHFSTCNSGAIEWAICTYRFTGEGGFDKVSHVSSLPSKHSQPGFKVGLILQATRRSGRSRAREKTGVQLRPRRPAGGGGSAWASRRRRGCATPSRRHPRHPRRPFEVTRPPLRRSPRSPKPPLKLPPRPHSETTPAVKFTPFRLLQDSLSSDKQSTLAFNFAALSMYYVSIICGYNLTQKQIVQNCIKLPKSFQTVKSNRQEVATIVQNWQELSEIVKRLFETLRNSPELSGIVRNCPKLFEIEDPYLKIPGIQSILTQVQAPISSGRLFCPTSNCHCGCTSSTIRKCMYTYEKRLHRRLSVAISDQFLASPNLDTAGGGDAWYRSHEFADPFNLCMLLPLRYYSELIKVASFILISTITHDVRFDIRSPTVIIQACQVEGHLRNFNNSDSNSKNSHDNGSQNARSTQLNSHRTTTKMAVAAATQHQQQQQQQ</sequence>
<protein>
    <submittedName>
        <fullName evidence="2">Uncharacterized protein</fullName>
    </submittedName>
</protein>
<proteinExistence type="predicted"/>
<dbReference type="EMBL" id="CADCXU010017662">
    <property type="protein sequence ID" value="CAB0006466.1"/>
    <property type="molecule type" value="Genomic_DNA"/>
</dbReference>
<feature type="region of interest" description="Disordered" evidence="1">
    <location>
        <begin position="171"/>
        <end position="253"/>
    </location>
</feature>
<dbReference type="Proteomes" id="UP000479000">
    <property type="component" value="Unassembled WGS sequence"/>
</dbReference>
<evidence type="ECO:0000313" key="2">
    <source>
        <dbReference type="EMBL" id="CAB0006466.1"/>
    </source>
</evidence>
<feature type="compositionally biased region" description="Pro residues" evidence="1">
    <location>
        <begin position="236"/>
        <end position="246"/>
    </location>
</feature>
<keyword evidence="3" id="KW-1185">Reference proteome</keyword>
<name>A0A6H5GRL0_9HEMI</name>
<feature type="region of interest" description="Disordered" evidence="1">
    <location>
        <begin position="503"/>
        <end position="551"/>
    </location>
</feature>